<accession>A0A4V4GR09</accession>
<keyword evidence="1" id="KW-1133">Transmembrane helix</keyword>
<keyword evidence="1" id="KW-0812">Transmembrane</keyword>
<dbReference type="Proteomes" id="UP000308917">
    <property type="component" value="Unassembled WGS sequence"/>
</dbReference>
<keyword evidence="3" id="KW-1185">Reference proteome</keyword>
<reference evidence="2 3" key="1">
    <citation type="journal article" date="2015" name="Antonie Van Leeuwenhoek">
        <title>Lampropedia puyangensis sp. nov., isolated from symptomatic bark of Populus ? euramericana canker and emended description of Lampropedia hyalina (Ehrenberg 1832) Lee et al. 2004.</title>
        <authorList>
            <person name="Li Y."/>
            <person name="Wang T."/>
            <person name="Piao C.G."/>
            <person name="Wang L.F."/>
            <person name="Tian G.Z."/>
            <person name="Zhu T.H."/>
            <person name="Guo M.W."/>
        </authorList>
    </citation>
    <scope>NUCLEOTIDE SEQUENCE [LARGE SCALE GENOMIC DNA]</scope>
    <source>
        <strain evidence="2 3">2-bin</strain>
    </source>
</reference>
<evidence type="ECO:0000313" key="2">
    <source>
        <dbReference type="EMBL" id="THT98685.1"/>
    </source>
</evidence>
<dbReference type="EMBL" id="STFG01000019">
    <property type="protein sequence ID" value="THT98685.1"/>
    <property type="molecule type" value="Genomic_DNA"/>
</dbReference>
<feature type="transmembrane region" description="Helical" evidence="1">
    <location>
        <begin position="18"/>
        <end position="40"/>
    </location>
</feature>
<keyword evidence="1" id="KW-0472">Membrane</keyword>
<evidence type="ECO:0000313" key="3">
    <source>
        <dbReference type="Proteomes" id="UP000308917"/>
    </source>
</evidence>
<organism evidence="2 3">
    <name type="scientific">Lampropedia puyangensis</name>
    <dbReference type="NCBI Taxonomy" id="1330072"/>
    <lineage>
        <taxon>Bacteria</taxon>
        <taxon>Pseudomonadati</taxon>
        <taxon>Pseudomonadota</taxon>
        <taxon>Betaproteobacteria</taxon>
        <taxon>Burkholderiales</taxon>
        <taxon>Comamonadaceae</taxon>
        <taxon>Lampropedia</taxon>
    </lineage>
</organism>
<sequence length="146" mass="15435">MKQANCIELKGRSQQGDALIEALVALLLASVIGLGLTYSLGRMTNAQRTMNAQNMAVQTMRESLVEKGFSTSEVCRKADGSEETGLVSSSPFNNSDISFALECESTTVTVNGEAISMDAIKSIRTGESDSNADLYGGDGDLVISTQ</sequence>
<proteinExistence type="predicted"/>
<gene>
    <name evidence="2" type="ORF">E9531_14015</name>
</gene>
<name>A0A4V4GR09_9BURK</name>
<dbReference type="RefSeq" id="WP_136574398.1">
    <property type="nucleotide sequence ID" value="NZ_STFG01000019.1"/>
</dbReference>
<protein>
    <submittedName>
        <fullName evidence="2">Uncharacterized protein</fullName>
    </submittedName>
</protein>
<evidence type="ECO:0000256" key="1">
    <source>
        <dbReference type="SAM" id="Phobius"/>
    </source>
</evidence>
<dbReference type="AlphaFoldDB" id="A0A4V4GR09"/>
<comment type="caution">
    <text evidence="2">The sequence shown here is derived from an EMBL/GenBank/DDBJ whole genome shotgun (WGS) entry which is preliminary data.</text>
</comment>